<dbReference type="PIRSF" id="PIRSF028099">
    <property type="entry name" value="DUF1111"/>
    <property type="match status" value="1"/>
</dbReference>
<dbReference type="PANTHER" id="PTHR30600:SF4">
    <property type="entry name" value="CYTOCHROME C DOMAIN-CONTAINING PROTEIN"/>
    <property type="match status" value="1"/>
</dbReference>
<keyword evidence="8" id="KW-1185">Reference proteome</keyword>
<name>A0ABT6DJE6_9BACT</name>
<evidence type="ECO:0000256" key="2">
    <source>
        <dbReference type="ARBA" id="ARBA00022723"/>
    </source>
</evidence>
<keyword evidence="5" id="KW-0732">Signal</keyword>
<feature type="chain" id="PRO_5046036867" evidence="5">
    <location>
        <begin position="21"/>
        <end position="504"/>
    </location>
</feature>
<organism evidence="7 8">
    <name type="scientific">Bdellovibrio svalbardensis</name>
    <dbReference type="NCBI Taxonomy" id="2972972"/>
    <lineage>
        <taxon>Bacteria</taxon>
        <taxon>Pseudomonadati</taxon>
        <taxon>Bdellovibrionota</taxon>
        <taxon>Bdellovibrionia</taxon>
        <taxon>Bdellovibrionales</taxon>
        <taxon>Pseudobdellovibrionaceae</taxon>
        <taxon>Bdellovibrio</taxon>
    </lineage>
</organism>
<dbReference type="PANTHER" id="PTHR30600">
    <property type="entry name" value="CYTOCHROME C PEROXIDASE-RELATED"/>
    <property type="match status" value="1"/>
</dbReference>
<evidence type="ECO:0000256" key="3">
    <source>
        <dbReference type="ARBA" id="ARBA00023004"/>
    </source>
</evidence>
<dbReference type="Gene3D" id="1.10.760.10">
    <property type="entry name" value="Cytochrome c-like domain"/>
    <property type="match status" value="1"/>
</dbReference>
<keyword evidence="2 4" id="KW-0479">Metal-binding</keyword>
<evidence type="ECO:0000259" key="6">
    <source>
        <dbReference type="PROSITE" id="PS51007"/>
    </source>
</evidence>
<dbReference type="Proteomes" id="UP001152321">
    <property type="component" value="Unassembled WGS sequence"/>
</dbReference>
<proteinExistence type="predicted"/>
<evidence type="ECO:0000313" key="8">
    <source>
        <dbReference type="Proteomes" id="UP001152321"/>
    </source>
</evidence>
<sequence>MKKSILLFALYMSFGTAAVAASDINMDYVSAIKSGGDTTVHFKGESIQAYRNPAANLTEEQIRQHLTGDALFERNFSDEASRFDKGLGPVFNNTNCNACHSKDGRGALPVVPVGTEWVQLKQNEAVFLRISIEDGLQHPKTKENNWGAPVPVPGFSDQLFHLGSWGVREDLPGAGQAQVWMKYEKSTFTYPDGNSVELRKPIFKVTAPYDEYFDSVSGQTRSRLFEKDVKMGPRMGTPMIGLGLLEAIKESDIMALAARDLSAEGVHGKANYVFDIQKSMANDPYPVSMGRFGLKNNTPSVFHQSLGALRGDIGVTNYAFPKESIFETDLWKMFEQSHGPLPTALEASNQVADDLVFYSQTLAVPSRRNVDNPVVVRGAEIFHQVNCTSCHQPSFTTGPHQISAFSNQKIYPFTDMLLHDMGDGLADGRQDFEATGKQWKTRPLWGIGQSQTVNPRGGFLHDGRARTLEEAILWHGGEGDYSKKKFVSLPKEDRMALIQFVRSL</sequence>
<dbReference type="InterPro" id="IPR051395">
    <property type="entry name" value="Cytochrome_c_Peroxidase/MauG"/>
</dbReference>
<reference evidence="7" key="1">
    <citation type="submission" date="2022-08" db="EMBL/GenBank/DDBJ databases">
        <title>Novel Bdellovibrio Species Isolated from Svalbard: Designation Bdellovibrio svalbardensis.</title>
        <authorList>
            <person name="Mitchell R.J."/>
            <person name="Choi S.Y."/>
        </authorList>
    </citation>
    <scope>NUCLEOTIDE SEQUENCE</scope>
    <source>
        <strain evidence="7">PAP01</strain>
    </source>
</reference>
<dbReference type="Pfam" id="PF06537">
    <property type="entry name" value="DHOR"/>
    <property type="match status" value="1"/>
</dbReference>
<keyword evidence="3 4" id="KW-0408">Iron</keyword>
<gene>
    <name evidence="7" type="ORF">NWE73_11440</name>
</gene>
<dbReference type="InterPro" id="IPR036909">
    <property type="entry name" value="Cyt_c-like_dom_sf"/>
</dbReference>
<dbReference type="RefSeq" id="WP_277578459.1">
    <property type="nucleotide sequence ID" value="NZ_JANRMI010000003.1"/>
</dbReference>
<evidence type="ECO:0000256" key="1">
    <source>
        <dbReference type="ARBA" id="ARBA00022617"/>
    </source>
</evidence>
<evidence type="ECO:0000313" key="7">
    <source>
        <dbReference type="EMBL" id="MDG0816982.1"/>
    </source>
</evidence>
<dbReference type="InterPro" id="IPR009056">
    <property type="entry name" value="Cyt_c-like_dom"/>
</dbReference>
<keyword evidence="1 4" id="KW-0349">Heme</keyword>
<feature type="domain" description="Cytochrome c" evidence="6">
    <location>
        <begin position="373"/>
        <end position="504"/>
    </location>
</feature>
<dbReference type="SUPFAM" id="SSF46626">
    <property type="entry name" value="Cytochrome c"/>
    <property type="match status" value="1"/>
</dbReference>
<comment type="caution">
    <text evidence="7">The sequence shown here is derived from an EMBL/GenBank/DDBJ whole genome shotgun (WGS) entry which is preliminary data.</text>
</comment>
<evidence type="ECO:0000256" key="5">
    <source>
        <dbReference type="SAM" id="SignalP"/>
    </source>
</evidence>
<dbReference type="PROSITE" id="PS51007">
    <property type="entry name" value="CYTC"/>
    <property type="match status" value="1"/>
</dbReference>
<protein>
    <submittedName>
        <fullName evidence="7">Thiol oxidoreductase</fullName>
    </submittedName>
</protein>
<dbReference type="InterPro" id="IPR010538">
    <property type="entry name" value="DHOR"/>
</dbReference>
<dbReference type="EMBL" id="JANRMI010000003">
    <property type="protein sequence ID" value="MDG0816982.1"/>
    <property type="molecule type" value="Genomic_DNA"/>
</dbReference>
<accession>A0ABT6DJE6</accession>
<feature type="signal peptide" evidence="5">
    <location>
        <begin position="1"/>
        <end position="20"/>
    </location>
</feature>
<evidence type="ECO:0000256" key="4">
    <source>
        <dbReference type="PROSITE-ProRule" id="PRU00433"/>
    </source>
</evidence>